<evidence type="ECO:0000256" key="1">
    <source>
        <dbReference type="ARBA" id="ARBA00022729"/>
    </source>
</evidence>
<sequence>MKLRPYLLLLACLLPVCHAAERLTLAVEDDWYPFAAVHNGKIVGMAVEIVREAYRAVGVEVLFRSMPYARCMRQTELGREVGCFNSLQDSSTRDRFLFGQQPLFHGAITIYAQSGKSQPVTLADLAGKRVGLTNGYTYGTEVETDRRMIKEYARNDLASLRKLALGRLDYALVYTRVADYLQGAYSYELYGKLQVVGKVIENPLYLSFSRTNLRAESALRQLDQGLSMIRSNGRYAAITTRWSRPPL</sequence>
<dbReference type="Proteomes" id="UP001595636">
    <property type="component" value="Unassembled WGS sequence"/>
</dbReference>
<feature type="signal peptide" evidence="2">
    <location>
        <begin position="1"/>
        <end position="19"/>
    </location>
</feature>
<dbReference type="EMBL" id="JBHRYH010000005">
    <property type="protein sequence ID" value="MFC3625053.1"/>
    <property type="molecule type" value="Genomic_DNA"/>
</dbReference>
<organism evidence="4 5">
    <name type="scientific">Vogesella amnigena</name>
    <dbReference type="NCBI Taxonomy" id="1507449"/>
    <lineage>
        <taxon>Bacteria</taxon>
        <taxon>Pseudomonadati</taxon>
        <taxon>Pseudomonadota</taxon>
        <taxon>Betaproteobacteria</taxon>
        <taxon>Neisseriales</taxon>
        <taxon>Chromobacteriaceae</taxon>
        <taxon>Vogesella</taxon>
    </lineage>
</organism>
<dbReference type="RefSeq" id="WP_390276453.1">
    <property type="nucleotide sequence ID" value="NZ_JBHRYH010000005.1"/>
</dbReference>
<dbReference type="Pfam" id="PF00497">
    <property type="entry name" value="SBP_bac_3"/>
    <property type="match status" value="1"/>
</dbReference>
<comment type="caution">
    <text evidence="4">The sequence shown here is derived from an EMBL/GenBank/DDBJ whole genome shotgun (WGS) entry which is preliminary data.</text>
</comment>
<keyword evidence="5" id="KW-1185">Reference proteome</keyword>
<name>A0ABV7TR62_9NEIS</name>
<reference evidence="5" key="1">
    <citation type="journal article" date="2019" name="Int. J. Syst. Evol. Microbiol.">
        <title>The Global Catalogue of Microorganisms (GCM) 10K type strain sequencing project: providing services to taxonomists for standard genome sequencing and annotation.</title>
        <authorList>
            <consortium name="The Broad Institute Genomics Platform"/>
            <consortium name="The Broad Institute Genome Sequencing Center for Infectious Disease"/>
            <person name="Wu L."/>
            <person name="Ma J."/>
        </authorList>
    </citation>
    <scope>NUCLEOTIDE SEQUENCE [LARGE SCALE GENOMIC DNA]</scope>
    <source>
        <strain evidence="5">KCTC 42195</strain>
    </source>
</reference>
<feature type="chain" id="PRO_5047420655" evidence="2">
    <location>
        <begin position="20"/>
        <end position="247"/>
    </location>
</feature>
<dbReference type="PANTHER" id="PTHR35936:SF6">
    <property type="entry name" value="AMINO ACID ABC TRANSPORTER SUBSTRATE-BINDING PAAT FAMILY PROTEIN"/>
    <property type="match status" value="1"/>
</dbReference>
<dbReference type="SUPFAM" id="SSF53850">
    <property type="entry name" value="Periplasmic binding protein-like II"/>
    <property type="match status" value="1"/>
</dbReference>
<evidence type="ECO:0000259" key="3">
    <source>
        <dbReference type="Pfam" id="PF00497"/>
    </source>
</evidence>
<gene>
    <name evidence="4" type="ORF">ACFOKJ_02700</name>
</gene>
<evidence type="ECO:0000256" key="2">
    <source>
        <dbReference type="SAM" id="SignalP"/>
    </source>
</evidence>
<feature type="domain" description="Solute-binding protein family 3/N-terminal" evidence="3">
    <location>
        <begin position="23"/>
        <end position="243"/>
    </location>
</feature>
<accession>A0ABV7TR62</accession>
<evidence type="ECO:0000313" key="5">
    <source>
        <dbReference type="Proteomes" id="UP001595636"/>
    </source>
</evidence>
<proteinExistence type="predicted"/>
<dbReference type="Gene3D" id="3.40.190.10">
    <property type="entry name" value="Periplasmic binding protein-like II"/>
    <property type="match status" value="2"/>
</dbReference>
<keyword evidence="1 2" id="KW-0732">Signal</keyword>
<dbReference type="PANTHER" id="PTHR35936">
    <property type="entry name" value="MEMBRANE-BOUND LYTIC MUREIN TRANSGLYCOSYLASE F"/>
    <property type="match status" value="1"/>
</dbReference>
<evidence type="ECO:0000313" key="4">
    <source>
        <dbReference type="EMBL" id="MFC3625053.1"/>
    </source>
</evidence>
<protein>
    <submittedName>
        <fullName evidence="4">Substrate-binding periplasmic protein</fullName>
    </submittedName>
</protein>
<dbReference type="InterPro" id="IPR001638">
    <property type="entry name" value="Solute-binding_3/MltF_N"/>
</dbReference>